<dbReference type="InterPro" id="IPR029058">
    <property type="entry name" value="AB_hydrolase_fold"/>
</dbReference>
<dbReference type="EMBL" id="CP029189">
    <property type="protein sequence ID" value="QES58329.1"/>
    <property type="molecule type" value="Genomic_DNA"/>
</dbReference>
<evidence type="ECO:0000313" key="2">
    <source>
        <dbReference type="Proteomes" id="UP000324101"/>
    </source>
</evidence>
<reference evidence="1 2" key="1">
    <citation type="submission" date="2018-05" db="EMBL/GenBank/DDBJ databases">
        <title>Streptomyces venezuelae.</title>
        <authorList>
            <person name="Kim W."/>
            <person name="Lee N."/>
            <person name="Cho B.-K."/>
        </authorList>
    </citation>
    <scope>NUCLEOTIDE SEQUENCE [LARGE SCALE GENOMIC DNA]</scope>
    <source>
        <strain evidence="1 2">ATCC 21018</strain>
    </source>
</reference>
<protein>
    <recommendedName>
        <fullName evidence="3">Esterase</fullName>
    </recommendedName>
</protein>
<name>A0A5P2E0B3_STRVZ</name>
<evidence type="ECO:0008006" key="3">
    <source>
        <dbReference type="Google" id="ProtNLM"/>
    </source>
</evidence>
<dbReference type="AlphaFoldDB" id="A0A5P2E0B3"/>
<accession>A0A5P2E0B3</accession>
<dbReference type="Gene3D" id="3.40.50.1820">
    <property type="entry name" value="alpha/beta hydrolase"/>
    <property type="match status" value="1"/>
</dbReference>
<dbReference type="RefSeq" id="WP_150261245.1">
    <property type="nucleotide sequence ID" value="NZ_CP029189.1"/>
</dbReference>
<dbReference type="OrthoDB" id="9765647at2"/>
<evidence type="ECO:0000313" key="1">
    <source>
        <dbReference type="EMBL" id="QES58329.1"/>
    </source>
</evidence>
<proteinExistence type="predicted"/>
<sequence>MLGTDHPGDEEAVCLAGRGAWDTFAGLCSPAAVRTKVPYGTTHLPVWFFRPDGPAEPRPTVILTNGSDGQNFDVFHPGRPQQMDDLLRTRRAYVNMTEATGAQLHCSPMAPQQHCDVVFDWLADVLQR</sequence>
<organism evidence="1 2">
    <name type="scientific">Streptomyces venezuelae</name>
    <dbReference type="NCBI Taxonomy" id="54571"/>
    <lineage>
        <taxon>Bacteria</taxon>
        <taxon>Bacillati</taxon>
        <taxon>Actinomycetota</taxon>
        <taxon>Actinomycetes</taxon>
        <taxon>Kitasatosporales</taxon>
        <taxon>Streptomycetaceae</taxon>
        <taxon>Streptomyces</taxon>
    </lineage>
</organism>
<gene>
    <name evidence="1" type="ORF">DEJ51_32790</name>
</gene>
<dbReference type="Proteomes" id="UP000324101">
    <property type="component" value="Chromosome"/>
</dbReference>